<gene>
    <name evidence="9" type="ORF">POM88_003883</name>
</gene>
<evidence type="ECO:0000256" key="6">
    <source>
        <dbReference type="ARBA" id="ARBA00048679"/>
    </source>
</evidence>
<keyword evidence="4" id="KW-0325">Glycoprotein</keyword>
<feature type="domain" description="Wall-associated receptor kinase galacturonan-binding" evidence="7">
    <location>
        <begin position="233"/>
        <end position="295"/>
    </location>
</feature>
<evidence type="ECO:0000256" key="3">
    <source>
        <dbReference type="ARBA" id="ARBA00022729"/>
    </source>
</evidence>
<comment type="subcellular location">
    <subcellularLocation>
        <location evidence="1">Membrane</location>
        <topology evidence="1">Single-pass membrane protein</topology>
    </subcellularLocation>
</comment>
<dbReference type="GO" id="GO:0004674">
    <property type="term" value="F:protein serine/threonine kinase activity"/>
    <property type="evidence" value="ECO:0007669"/>
    <property type="project" value="UniProtKB-EC"/>
</dbReference>
<organism evidence="9 10">
    <name type="scientific">Heracleum sosnowskyi</name>
    <dbReference type="NCBI Taxonomy" id="360622"/>
    <lineage>
        <taxon>Eukaryota</taxon>
        <taxon>Viridiplantae</taxon>
        <taxon>Streptophyta</taxon>
        <taxon>Embryophyta</taxon>
        <taxon>Tracheophyta</taxon>
        <taxon>Spermatophyta</taxon>
        <taxon>Magnoliopsida</taxon>
        <taxon>eudicotyledons</taxon>
        <taxon>Gunneridae</taxon>
        <taxon>Pentapetalae</taxon>
        <taxon>asterids</taxon>
        <taxon>campanulids</taxon>
        <taxon>Apiales</taxon>
        <taxon>Apiaceae</taxon>
        <taxon>Apioideae</taxon>
        <taxon>apioid superclade</taxon>
        <taxon>Tordylieae</taxon>
        <taxon>Tordyliinae</taxon>
        <taxon>Heracleum</taxon>
    </lineage>
</organism>
<feature type="domain" description="Wall-associated receptor kinase galacturonan-binding" evidence="7">
    <location>
        <begin position="688"/>
        <end position="750"/>
    </location>
</feature>
<evidence type="ECO:0000256" key="1">
    <source>
        <dbReference type="ARBA" id="ARBA00004167"/>
    </source>
</evidence>
<comment type="catalytic activity">
    <reaction evidence="5">
        <text>L-threonyl-[protein] + ATP = O-phospho-L-threonyl-[protein] + ADP + H(+)</text>
        <dbReference type="Rhea" id="RHEA:46608"/>
        <dbReference type="Rhea" id="RHEA-COMP:11060"/>
        <dbReference type="Rhea" id="RHEA-COMP:11605"/>
        <dbReference type="ChEBI" id="CHEBI:15378"/>
        <dbReference type="ChEBI" id="CHEBI:30013"/>
        <dbReference type="ChEBI" id="CHEBI:30616"/>
        <dbReference type="ChEBI" id="CHEBI:61977"/>
        <dbReference type="ChEBI" id="CHEBI:456216"/>
        <dbReference type="EC" id="2.7.11.1"/>
    </reaction>
</comment>
<dbReference type="InterPro" id="IPR025287">
    <property type="entry name" value="WAK_GUB"/>
</dbReference>
<feature type="domain" description="Wall-associated receptor kinase galacturonan-binding" evidence="7">
    <location>
        <begin position="479"/>
        <end position="527"/>
    </location>
</feature>
<protein>
    <recommendedName>
        <fullName evidence="2">non-specific serine/threonine protein kinase</fullName>
        <ecNumber evidence="2">2.7.11.1</ecNumber>
    </recommendedName>
</protein>
<reference evidence="9" key="2">
    <citation type="submission" date="2023-05" db="EMBL/GenBank/DDBJ databases">
        <authorList>
            <person name="Schelkunov M.I."/>
        </authorList>
    </citation>
    <scope>NUCLEOTIDE SEQUENCE</scope>
    <source>
        <strain evidence="9">Hsosn_3</strain>
        <tissue evidence="9">Leaf</tissue>
    </source>
</reference>
<evidence type="ECO:0000256" key="2">
    <source>
        <dbReference type="ARBA" id="ARBA00012513"/>
    </source>
</evidence>
<feature type="domain" description="Wall-associated receptor kinase C-terminal" evidence="8">
    <location>
        <begin position="589"/>
        <end position="662"/>
    </location>
</feature>
<comment type="catalytic activity">
    <reaction evidence="6">
        <text>L-seryl-[protein] + ATP = O-phospho-L-seryl-[protein] + ADP + H(+)</text>
        <dbReference type="Rhea" id="RHEA:17989"/>
        <dbReference type="Rhea" id="RHEA-COMP:9863"/>
        <dbReference type="Rhea" id="RHEA-COMP:11604"/>
        <dbReference type="ChEBI" id="CHEBI:15378"/>
        <dbReference type="ChEBI" id="CHEBI:29999"/>
        <dbReference type="ChEBI" id="CHEBI:30616"/>
        <dbReference type="ChEBI" id="CHEBI:83421"/>
        <dbReference type="ChEBI" id="CHEBI:456216"/>
        <dbReference type="EC" id="2.7.11.1"/>
    </reaction>
</comment>
<dbReference type="EMBL" id="JAUIZM010000001">
    <property type="protein sequence ID" value="KAK1404278.1"/>
    <property type="molecule type" value="Genomic_DNA"/>
</dbReference>
<dbReference type="Pfam" id="PF13947">
    <property type="entry name" value="GUB_WAK_bind"/>
    <property type="match status" value="5"/>
</dbReference>
<evidence type="ECO:0000256" key="5">
    <source>
        <dbReference type="ARBA" id="ARBA00047899"/>
    </source>
</evidence>
<dbReference type="GO" id="GO:0030247">
    <property type="term" value="F:polysaccharide binding"/>
    <property type="evidence" value="ECO:0007669"/>
    <property type="project" value="InterPro"/>
</dbReference>
<evidence type="ECO:0000313" key="9">
    <source>
        <dbReference type="EMBL" id="KAK1404278.1"/>
    </source>
</evidence>
<dbReference type="PANTHER" id="PTHR33138:SF11">
    <property type="entry name" value="KINASE-LIKE PROTEIN"/>
    <property type="match status" value="1"/>
</dbReference>
<dbReference type="InterPro" id="IPR032872">
    <property type="entry name" value="WAK_assoc_C"/>
</dbReference>
<reference evidence="9" key="1">
    <citation type="submission" date="2023-02" db="EMBL/GenBank/DDBJ databases">
        <title>Genome of toxic invasive species Heracleum sosnowskyi carries increased number of genes despite the absence of recent whole-genome duplications.</title>
        <authorList>
            <person name="Schelkunov M."/>
            <person name="Shtratnikova V."/>
            <person name="Makarenko M."/>
            <person name="Klepikova A."/>
            <person name="Omelchenko D."/>
            <person name="Novikova G."/>
            <person name="Obukhova E."/>
            <person name="Bogdanov V."/>
            <person name="Penin A."/>
            <person name="Logacheva M."/>
        </authorList>
    </citation>
    <scope>NUCLEOTIDE SEQUENCE</scope>
    <source>
        <strain evidence="9">Hsosn_3</strain>
        <tissue evidence="9">Leaf</tissue>
    </source>
</reference>
<sequence length="1455" mass="168599">MTFKNPEYPFWGQNIRVNYCGLQGFELRCEDNDLVIDIGSDTMYRVLETDPPRSLITLKYYDDPLGNICASQEVSSRVLNETLYDYGENTEDLNLFYNCDDEIVSPWIDYKHVCPSDNKISVYFFLGNSFDLVQDKPDSCNKTTLLVDKLVFENLKNKSIHPEELFKKSFEVHYNEMNKRACRDCKATDGWCWSGTYITNNTCLYSNGTVLPPYPQPAHTIDRKSQEFETEACHRCGNMTFKNPEYPFWGQNIRVNYCGLQGFELRCEDNDLVIDIGSDTMYRVLETDPPRSLITLKYYDDPLGNICASQEVSSRVLNETLYDYGENTEDLNLFYNCDDEIVSPWIDYKHVCPSDNKISVYFFLGNSFDLVQDKPDSCNKTTLLVDKLVFENLKNKSIHPEELFKKSFEVHYNEMNKRACRDCKATDGWCWSGTYITNNTCLYSNGTVLPPYPQPAHTIDRKSQEFETEACHSNISPVRCGNMTFKNPEYPFWGQNIRVNYCGLQGFELRCEDNDLVIDIGSDTMYREVSSRVLNETLYDYGENTEDLNLFYNCDDEIVSPWIDYKHVCPSDNKISVYFFLGNSFDLVQDKPDSCNKTTLLVDKLVFENLKNKSIHPEELFKKSFEVHYNEMNKRACRDCKATDGWCWSGTYITNNTCLYSNGTVLPPYPQPAHTIDRKSQEFETEACHRCGNMTFKNPEYPFWGQNIRVNYCGLQGFELRCEDNDLVIDIGSDTMYRVLETDPPRSLITLKYYDDPLGNICASQEVSSRVLNETLYDYGENTEDLNLFYNCDDEIVSPWIDYKHVCPSDNKISVYFFLGNSFDLVQDKPDSCNKTTLLVDKLVFENLKNKSIHPEELFKKSFEVHYNEMNKRACRDCKATDGWCWSGTYITNNTCLYSNGTVLPPYPQPAHTIDRKSQEFETEACHRCGNMTFKNPEYPFWGQNIRVNYCGLQGFELRCEDNDLVIDIGSDTMYRVLETDPPRSLITLKYYDDPLGNICASQEVSSRVLNETLYDYGENTEDLNLFYNCDDEIVSPWIDYKHVCPSDNKISVYFFLGNSFDLVQDKPDSCNKTTLLVDKLVFENLKNKSIHPEELFKKSFEVHYNEMNKRACRDCKATDGWCWSGTYITNNTCLYSNGTVLPPYPQPAHTIDRKSQEFETEACHRCGNKTFKNPEYPFWGDTLRFDHCGLEGFELRCKDNDLVIDIGSKDLLLMILFTYRVLETNRGLLKLNYYDDPLGKICASREISSTVLDETLYDYGDNTEDLNLFYNCDNEIVSPWIDYKHVCPSDNKNSVYFFSRNKFNLVEDMPDSCNKTKLVVDKTVFEEFKNNRIQPVELFKKSFEVIYNGMNEKACTDCKRTGGLCWRGTYITNNTCLYSNGTVLPPYPQPVSQNEVKQTGGMWLINSTVWQQSFEDYAAEVSPAVDNASVQLDIRDESSNYIVLKLWLQSHKMK</sequence>
<feature type="domain" description="Wall-associated receptor kinase C-terminal" evidence="8">
    <location>
        <begin position="372"/>
        <end position="445"/>
    </location>
</feature>
<accession>A0AAD8JJF7</accession>
<proteinExistence type="predicted"/>
<feature type="domain" description="Wall-associated receptor kinase galacturonan-binding" evidence="7">
    <location>
        <begin position="926"/>
        <end position="988"/>
    </location>
</feature>
<evidence type="ECO:0000313" key="10">
    <source>
        <dbReference type="Proteomes" id="UP001237642"/>
    </source>
</evidence>
<dbReference type="EC" id="2.7.11.1" evidence="2"/>
<feature type="domain" description="Wall-associated receptor kinase C-terminal" evidence="8">
    <location>
        <begin position="1288"/>
        <end position="1381"/>
    </location>
</feature>
<name>A0AAD8JJF7_9APIA</name>
<keyword evidence="10" id="KW-1185">Reference proteome</keyword>
<evidence type="ECO:0000259" key="8">
    <source>
        <dbReference type="Pfam" id="PF14380"/>
    </source>
</evidence>
<evidence type="ECO:0000259" key="7">
    <source>
        <dbReference type="Pfam" id="PF13947"/>
    </source>
</evidence>
<dbReference type="Proteomes" id="UP001237642">
    <property type="component" value="Unassembled WGS sequence"/>
</dbReference>
<dbReference type="GO" id="GO:0016020">
    <property type="term" value="C:membrane"/>
    <property type="evidence" value="ECO:0007669"/>
    <property type="project" value="UniProtKB-SubCell"/>
</dbReference>
<dbReference type="Pfam" id="PF14380">
    <property type="entry name" value="WAK_assoc"/>
    <property type="match status" value="6"/>
</dbReference>
<feature type="domain" description="Wall-associated receptor kinase C-terminal" evidence="8">
    <location>
        <begin position="134"/>
        <end position="207"/>
    </location>
</feature>
<dbReference type="PANTHER" id="PTHR33138">
    <property type="entry name" value="OS01G0690200 PROTEIN"/>
    <property type="match status" value="1"/>
</dbReference>
<comment type="caution">
    <text evidence="9">The sequence shown here is derived from an EMBL/GenBank/DDBJ whole genome shotgun (WGS) entry which is preliminary data.</text>
</comment>
<feature type="domain" description="Wall-associated receptor kinase galacturonan-binding" evidence="7">
    <location>
        <begin position="7"/>
        <end position="57"/>
    </location>
</feature>
<keyword evidence="3" id="KW-0732">Signal</keyword>
<feature type="domain" description="Wall-associated receptor kinase C-terminal" evidence="8">
    <location>
        <begin position="827"/>
        <end position="900"/>
    </location>
</feature>
<feature type="domain" description="Wall-associated receptor kinase C-terminal" evidence="8">
    <location>
        <begin position="1065"/>
        <end position="1138"/>
    </location>
</feature>
<evidence type="ECO:0000256" key="4">
    <source>
        <dbReference type="ARBA" id="ARBA00023180"/>
    </source>
</evidence>